<evidence type="ECO:0000313" key="3">
    <source>
        <dbReference type="Proteomes" id="UP001240236"/>
    </source>
</evidence>
<keyword evidence="3" id="KW-1185">Reference proteome</keyword>
<protein>
    <submittedName>
        <fullName evidence="2">Catalase</fullName>
    </submittedName>
</protein>
<dbReference type="EMBL" id="JAUSUZ010000001">
    <property type="protein sequence ID" value="MDQ0364360.1"/>
    <property type="molecule type" value="Genomic_DNA"/>
</dbReference>
<dbReference type="Pfam" id="PF00199">
    <property type="entry name" value="Catalase"/>
    <property type="match status" value="1"/>
</dbReference>
<name>A0AAE3VWK5_9ACTN</name>
<dbReference type="RefSeq" id="WP_307235706.1">
    <property type="nucleotide sequence ID" value="NZ_JAUSUZ010000001.1"/>
</dbReference>
<comment type="caution">
    <text evidence="2">The sequence shown here is derived from an EMBL/GenBank/DDBJ whole genome shotgun (WGS) entry which is preliminary data.</text>
</comment>
<sequence>MRRARRVNKFHFRTAQGIENLTDAQAGELIGRDRESHQRDL</sequence>
<evidence type="ECO:0000313" key="2">
    <source>
        <dbReference type="EMBL" id="MDQ0364360.1"/>
    </source>
</evidence>
<dbReference type="Proteomes" id="UP001240236">
    <property type="component" value="Unassembled WGS sequence"/>
</dbReference>
<dbReference type="GO" id="GO:0020037">
    <property type="term" value="F:heme binding"/>
    <property type="evidence" value="ECO:0007669"/>
    <property type="project" value="InterPro"/>
</dbReference>
<dbReference type="InterPro" id="IPR020835">
    <property type="entry name" value="Catalase_sf"/>
</dbReference>
<evidence type="ECO:0000259" key="1">
    <source>
        <dbReference type="Pfam" id="PF00199"/>
    </source>
</evidence>
<dbReference type="AlphaFoldDB" id="A0AAE3VWK5"/>
<dbReference type="GO" id="GO:0004096">
    <property type="term" value="F:catalase activity"/>
    <property type="evidence" value="ECO:0007669"/>
    <property type="project" value="InterPro"/>
</dbReference>
<gene>
    <name evidence="2" type="ORF">J2S42_001029</name>
</gene>
<organism evidence="2 3">
    <name type="scientific">Catenuloplanes indicus</name>
    <dbReference type="NCBI Taxonomy" id="137267"/>
    <lineage>
        <taxon>Bacteria</taxon>
        <taxon>Bacillati</taxon>
        <taxon>Actinomycetota</taxon>
        <taxon>Actinomycetes</taxon>
        <taxon>Micromonosporales</taxon>
        <taxon>Micromonosporaceae</taxon>
        <taxon>Catenuloplanes</taxon>
    </lineage>
</organism>
<dbReference type="SUPFAM" id="SSF56634">
    <property type="entry name" value="Heme-dependent catalase-like"/>
    <property type="match status" value="1"/>
</dbReference>
<accession>A0AAE3VWK5</accession>
<dbReference type="InterPro" id="IPR011614">
    <property type="entry name" value="Catalase_core"/>
</dbReference>
<proteinExistence type="predicted"/>
<reference evidence="2 3" key="1">
    <citation type="submission" date="2023-07" db="EMBL/GenBank/DDBJ databases">
        <title>Sequencing the genomes of 1000 actinobacteria strains.</title>
        <authorList>
            <person name="Klenk H.-P."/>
        </authorList>
    </citation>
    <scope>NUCLEOTIDE SEQUENCE [LARGE SCALE GENOMIC DNA]</scope>
    <source>
        <strain evidence="2 3">DSM 44709</strain>
    </source>
</reference>
<dbReference type="Gene3D" id="2.40.180.10">
    <property type="entry name" value="Catalase core domain"/>
    <property type="match status" value="1"/>
</dbReference>
<feature type="domain" description="Catalase core" evidence="1">
    <location>
        <begin position="8"/>
        <end position="41"/>
    </location>
</feature>